<dbReference type="Proteomes" id="UP000182413">
    <property type="component" value="Unassembled WGS sequence"/>
</dbReference>
<gene>
    <name evidence="3" type="ORF">SAMN05216575_11054</name>
    <name evidence="2" type="ORF">SIM71_19985</name>
</gene>
<evidence type="ECO:0000313" key="4">
    <source>
        <dbReference type="Proteomes" id="UP000182413"/>
    </source>
</evidence>
<sequence>MRRVLNDLKIMILANLWIVPVVAGLVWALFQFVAPPPPMSASMATGAQGGAYQQFAERLKEELAKEGFELNLVPTSGSRDNLQRLLAKDPQVEIALVQSGLERQLAPEEQRKLESLGAIYQEPLWLFYRREVNLDRIADLLPLRLGLGGEGSGTRAASDAILGANAIEPEQYPDTWQSIGGGKAARALLAGELDAAFFVGPAENSLVQQLAANPDIAVAHFRRAAAYEARLPFFNQVKVGEGLLDLANNAPDRDIVTLSPVATLVVNEDFNPGLVPLFLEASREVMRSGTLLDAAGTFPSAEPRTFELHKDAGHYYDKGLPILQRYLPFRIASLADRYIILLIPLIVVMIPLFKAVGPIYQWRIRARIYRWYKYLREIDRKLHAGSLPGELDSEIERLEQMEDELAAVEVPLSYSNELYELHMHVRYVIERLRVLQRRRGDDPEQAPSVVPSPDRR</sequence>
<accession>A0A1G7NGM0</accession>
<evidence type="ECO:0000256" key="1">
    <source>
        <dbReference type="SAM" id="Phobius"/>
    </source>
</evidence>
<organism evidence="3 4">
    <name type="scientific">Ectopseudomonas alcaliphila</name>
    <dbReference type="NCBI Taxonomy" id="101564"/>
    <lineage>
        <taxon>Bacteria</taxon>
        <taxon>Pseudomonadati</taxon>
        <taxon>Pseudomonadota</taxon>
        <taxon>Gammaproteobacteria</taxon>
        <taxon>Pseudomonadales</taxon>
        <taxon>Pseudomonadaceae</taxon>
        <taxon>Ectopseudomonas</taxon>
    </lineage>
</organism>
<dbReference type="OrthoDB" id="237270at2"/>
<reference evidence="3 4" key="1">
    <citation type="submission" date="2016-10" db="EMBL/GenBank/DDBJ databases">
        <authorList>
            <person name="de Groot N.N."/>
        </authorList>
    </citation>
    <scope>NUCLEOTIDE SEQUENCE [LARGE SCALE GENOMIC DNA]</scope>
    <source>
        <strain evidence="3 4">JCM 10630</strain>
    </source>
</reference>
<keyword evidence="5" id="KW-1185">Reference proteome</keyword>
<dbReference type="AlphaFoldDB" id="A0A1G7NGM0"/>
<dbReference type="Pfam" id="PF16868">
    <property type="entry name" value="NMT1_3"/>
    <property type="match status" value="1"/>
</dbReference>
<keyword evidence="1" id="KW-1133">Transmembrane helix</keyword>
<dbReference type="EMBL" id="FNAE01000010">
    <property type="protein sequence ID" value="SDF73173.1"/>
    <property type="molecule type" value="Genomic_DNA"/>
</dbReference>
<keyword evidence="1" id="KW-0812">Transmembrane</keyword>
<name>A0A1G7NGM0_9GAMM</name>
<dbReference type="InterPro" id="IPR011852">
    <property type="entry name" value="TRAP_TAXI"/>
</dbReference>
<keyword evidence="1" id="KW-0472">Membrane</keyword>
<feature type="transmembrane region" description="Helical" evidence="1">
    <location>
        <begin position="338"/>
        <end position="360"/>
    </location>
</feature>
<dbReference type="EMBL" id="JAWXXP010000001">
    <property type="protein sequence ID" value="MDX5994345.1"/>
    <property type="molecule type" value="Genomic_DNA"/>
</dbReference>
<dbReference type="PANTHER" id="PTHR42941:SF1">
    <property type="entry name" value="SLL1037 PROTEIN"/>
    <property type="match status" value="1"/>
</dbReference>
<evidence type="ECO:0000313" key="2">
    <source>
        <dbReference type="EMBL" id="MDX5994345.1"/>
    </source>
</evidence>
<reference evidence="2 5" key="2">
    <citation type="submission" date="2023-11" db="EMBL/GenBank/DDBJ databases">
        <title>MicrobeMod: A computational toolkit for identifying prokaryotic methylation and restriction-modification with nanopore sequencing.</title>
        <authorList>
            <person name="Crits-Christoph A."/>
            <person name="Kang S.C."/>
            <person name="Lee H."/>
            <person name="Ostrov N."/>
        </authorList>
    </citation>
    <scope>NUCLEOTIDE SEQUENCE [LARGE SCALE GENOMIC DNA]</scope>
    <source>
        <strain evidence="2 5">ATCC BAA-571</strain>
    </source>
</reference>
<evidence type="ECO:0000313" key="5">
    <source>
        <dbReference type="Proteomes" id="UP001278050"/>
    </source>
</evidence>
<dbReference type="PANTHER" id="PTHR42941">
    <property type="entry name" value="SLL1037 PROTEIN"/>
    <property type="match status" value="1"/>
</dbReference>
<protein>
    <submittedName>
        <fullName evidence="2">TAXI family TRAP transporter solute-binding subunit</fullName>
    </submittedName>
    <submittedName>
        <fullName evidence="3">TRAP-type uncharacterized transport system, substrate-binding protein</fullName>
    </submittedName>
</protein>
<evidence type="ECO:0000313" key="3">
    <source>
        <dbReference type="EMBL" id="SDF73173.1"/>
    </source>
</evidence>
<dbReference type="SUPFAM" id="SSF53850">
    <property type="entry name" value="Periplasmic binding protein-like II"/>
    <property type="match status" value="1"/>
</dbReference>
<proteinExistence type="predicted"/>
<dbReference type="RefSeq" id="WP_074682025.1">
    <property type="nucleotide sequence ID" value="NZ_CBCSET010000002.1"/>
</dbReference>
<dbReference type="Proteomes" id="UP001278050">
    <property type="component" value="Unassembled WGS sequence"/>
</dbReference>
<dbReference type="Gene3D" id="3.40.190.10">
    <property type="entry name" value="Periplasmic binding protein-like II"/>
    <property type="match status" value="2"/>
</dbReference>
<feature type="transmembrane region" description="Helical" evidence="1">
    <location>
        <begin position="12"/>
        <end position="34"/>
    </location>
</feature>